<dbReference type="EMBL" id="WACR01000008">
    <property type="protein sequence ID" value="KAB1063409.1"/>
    <property type="molecule type" value="Genomic_DNA"/>
</dbReference>
<dbReference type="InterPro" id="IPR022496">
    <property type="entry name" value="T6A_TsaB"/>
</dbReference>
<feature type="domain" description="Gcp-like" evidence="1">
    <location>
        <begin position="35"/>
        <end position="134"/>
    </location>
</feature>
<dbReference type="PANTHER" id="PTHR11735:SF11">
    <property type="entry name" value="TRNA THREONYLCARBAMOYLADENOSINE BIOSYNTHESIS PROTEIN TSAB"/>
    <property type="match status" value="1"/>
</dbReference>
<dbReference type="RefSeq" id="WP_151168830.1">
    <property type="nucleotide sequence ID" value="NZ_WACR01000008.1"/>
</dbReference>
<dbReference type="Gene3D" id="3.30.420.40">
    <property type="match status" value="2"/>
</dbReference>
<reference evidence="2 3" key="1">
    <citation type="submission" date="2019-09" db="EMBL/GenBank/DDBJ databases">
        <title>Genomes of Cryomorphaceae.</title>
        <authorList>
            <person name="Bowman J.P."/>
        </authorList>
    </citation>
    <scope>NUCLEOTIDE SEQUENCE [LARGE SCALE GENOMIC DNA]</scope>
    <source>
        <strain evidence="2 3">KCTC 52047</strain>
    </source>
</reference>
<dbReference type="AlphaFoldDB" id="A0A6N6M6Q5"/>
<keyword evidence="3" id="KW-1185">Reference proteome</keyword>
<dbReference type="CDD" id="cd24032">
    <property type="entry name" value="ASKHA_NBD_TsaB"/>
    <property type="match status" value="1"/>
</dbReference>
<protein>
    <submittedName>
        <fullName evidence="2">tRNA (Adenosine(37)-N6)-threonylcarbamoyltransferase complex dimerization subunit type 1 TsaB</fullName>
    </submittedName>
</protein>
<gene>
    <name evidence="2" type="primary">tsaB</name>
    <name evidence="2" type="ORF">F3059_10085</name>
</gene>
<dbReference type="PANTHER" id="PTHR11735">
    <property type="entry name" value="TRNA N6-ADENOSINE THREONYLCARBAMOYLTRANSFERASE"/>
    <property type="match status" value="1"/>
</dbReference>
<proteinExistence type="predicted"/>
<dbReference type="InterPro" id="IPR000905">
    <property type="entry name" value="Gcp-like_dom"/>
</dbReference>
<dbReference type="GO" id="GO:0005829">
    <property type="term" value="C:cytosol"/>
    <property type="evidence" value="ECO:0007669"/>
    <property type="project" value="TreeGrafter"/>
</dbReference>
<evidence type="ECO:0000313" key="3">
    <source>
        <dbReference type="Proteomes" id="UP000435357"/>
    </source>
</evidence>
<name>A0A6N6M6Q5_9FLAO</name>
<evidence type="ECO:0000313" key="2">
    <source>
        <dbReference type="EMBL" id="KAB1063409.1"/>
    </source>
</evidence>
<dbReference type="NCBIfam" id="TIGR03725">
    <property type="entry name" value="T6A_YeaZ"/>
    <property type="match status" value="1"/>
</dbReference>
<dbReference type="InterPro" id="IPR043129">
    <property type="entry name" value="ATPase_NBD"/>
</dbReference>
<dbReference type="SUPFAM" id="SSF53067">
    <property type="entry name" value="Actin-like ATPase domain"/>
    <property type="match status" value="2"/>
</dbReference>
<organism evidence="2 3">
    <name type="scientific">Salibacter halophilus</name>
    <dbReference type="NCBI Taxonomy" id="1803916"/>
    <lineage>
        <taxon>Bacteria</taxon>
        <taxon>Pseudomonadati</taxon>
        <taxon>Bacteroidota</taxon>
        <taxon>Flavobacteriia</taxon>
        <taxon>Flavobacteriales</taxon>
        <taxon>Salibacteraceae</taxon>
        <taxon>Salibacter</taxon>
    </lineage>
</organism>
<evidence type="ECO:0000259" key="1">
    <source>
        <dbReference type="Pfam" id="PF00814"/>
    </source>
</evidence>
<dbReference type="Proteomes" id="UP000435357">
    <property type="component" value="Unassembled WGS sequence"/>
</dbReference>
<dbReference type="Pfam" id="PF00814">
    <property type="entry name" value="TsaD"/>
    <property type="match status" value="1"/>
</dbReference>
<accession>A0A6N6M6Q5</accession>
<dbReference type="GO" id="GO:0002949">
    <property type="term" value="P:tRNA threonylcarbamoyladenosine modification"/>
    <property type="evidence" value="ECO:0007669"/>
    <property type="project" value="InterPro"/>
</dbReference>
<sequence>MIQLLNIDTATEICSVSLSRNEQVVCYRDLGEGYSHAEKLGDLINEVLEEENLNYSDLNAIAVNIGPGSYTGLRIGVSTVKGLAYALKLPVIGINSLEALANHPHLQASPDDLIVPMIDARRMEVYTATYQNGKRIDGLRSLVLEETSLDHLGHKTIHILGNGAAKTKELFSAKENVIVHSDLLSTSRGIVLPAVRKYKEKTFEDTAYFEPYYLKEFVAGKPKKRF</sequence>
<comment type="caution">
    <text evidence="2">The sequence shown here is derived from an EMBL/GenBank/DDBJ whole genome shotgun (WGS) entry which is preliminary data.</text>
</comment>
<dbReference type="GO" id="GO:0016740">
    <property type="term" value="F:transferase activity"/>
    <property type="evidence" value="ECO:0007669"/>
    <property type="project" value="UniProtKB-KW"/>
</dbReference>
<keyword evidence="2" id="KW-0808">Transferase</keyword>
<dbReference type="OrthoDB" id="9784166at2"/>